<dbReference type="CDD" id="cd00136">
    <property type="entry name" value="PDZ_canonical"/>
    <property type="match status" value="1"/>
</dbReference>
<gene>
    <name evidence="3" type="ORF">HCN44_008506</name>
</gene>
<feature type="compositionally biased region" description="Polar residues" evidence="1">
    <location>
        <begin position="476"/>
        <end position="497"/>
    </location>
</feature>
<dbReference type="AlphaFoldDB" id="A0A834XN44"/>
<feature type="region of interest" description="Disordered" evidence="1">
    <location>
        <begin position="1"/>
        <end position="25"/>
    </location>
</feature>
<comment type="caution">
    <text evidence="3">The sequence shown here is derived from an EMBL/GenBank/DDBJ whole genome shotgun (WGS) entry which is preliminary data.</text>
</comment>
<feature type="compositionally biased region" description="Polar residues" evidence="1">
    <location>
        <begin position="508"/>
        <end position="521"/>
    </location>
</feature>
<feature type="compositionally biased region" description="Basic residues" evidence="1">
    <location>
        <begin position="1"/>
        <end position="10"/>
    </location>
</feature>
<evidence type="ECO:0000313" key="4">
    <source>
        <dbReference type="Proteomes" id="UP000639338"/>
    </source>
</evidence>
<reference evidence="3 4" key="1">
    <citation type="submission" date="2020-08" db="EMBL/GenBank/DDBJ databases">
        <title>Aphidius gifuensis genome sequencing and assembly.</title>
        <authorList>
            <person name="Du Z."/>
        </authorList>
    </citation>
    <scope>NUCLEOTIDE SEQUENCE [LARGE SCALE GENOMIC DNA]</scope>
    <source>
        <strain evidence="3">YNYX2018</strain>
        <tissue evidence="3">Adults</tissue>
    </source>
</reference>
<feature type="compositionally biased region" description="Polar residues" evidence="1">
    <location>
        <begin position="540"/>
        <end position="550"/>
    </location>
</feature>
<dbReference type="InterPro" id="IPR001478">
    <property type="entry name" value="PDZ"/>
</dbReference>
<feature type="compositionally biased region" description="Low complexity" evidence="1">
    <location>
        <begin position="522"/>
        <end position="532"/>
    </location>
</feature>
<dbReference type="PROSITE" id="PS50106">
    <property type="entry name" value="PDZ"/>
    <property type="match status" value="2"/>
</dbReference>
<protein>
    <recommendedName>
        <fullName evidence="2">PDZ domain-containing protein</fullName>
    </recommendedName>
</protein>
<feature type="domain" description="PDZ" evidence="2">
    <location>
        <begin position="641"/>
        <end position="714"/>
    </location>
</feature>
<dbReference type="SUPFAM" id="SSF50156">
    <property type="entry name" value="PDZ domain-like"/>
    <property type="match status" value="2"/>
</dbReference>
<evidence type="ECO:0000313" key="3">
    <source>
        <dbReference type="EMBL" id="KAF7989832.1"/>
    </source>
</evidence>
<dbReference type="InterPro" id="IPR036034">
    <property type="entry name" value="PDZ_sf"/>
</dbReference>
<dbReference type="Gene3D" id="2.30.42.10">
    <property type="match status" value="2"/>
</dbReference>
<name>A0A834XN44_APHGI</name>
<dbReference type="Pfam" id="PF00595">
    <property type="entry name" value="PDZ"/>
    <property type="match status" value="2"/>
</dbReference>
<dbReference type="PANTHER" id="PTHR11324">
    <property type="entry name" value="IL16-RELATED"/>
    <property type="match status" value="1"/>
</dbReference>
<feature type="domain" description="PDZ" evidence="2">
    <location>
        <begin position="820"/>
        <end position="901"/>
    </location>
</feature>
<evidence type="ECO:0000256" key="1">
    <source>
        <dbReference type="SAM" id="MobiDB-lite"/>
    </source>
</evidence>
<dbReference type="SMART" id="SM00228">
    <property type="entry name" value="PDZ"/>
    <property type="match status" value="2"/>
</dbReference>
<dbReference type="PANTHER" id="PTHR11324:SF16">
    <property type="entry name" value="PDZ DOMAIN-CONTAINING PROTEIN 2"/>
    <property type="match status" value="1"/>
</dbReference>
<evidence type="ECO:0000259" key="2">
    <source>
        <dbReference type="PROSITE" id="PS50106"/>
    </source>
</evidence>
<keyword evidence="4" id="KW-1185">Reference proteome</keyword>
<proteinExistence type="predicted"/>
<dbReference type="Proteomes" id="UP000639338">
    <property type="component" value="Unassembled WGS sequence"/>
</dbReference>
<dbReference type="OrthoDB" id="6022711at2759"/>
<feature type="region of interest" description="Disordered" evidence="1">
    <location>
        <begin position="476"/>
        <end position="550"/>
    </location>
</feature>
<sequence>MFKRLGKSRRHSNDEAGPSLSQIPLDIKPFKNKSLSEHEFNQSLNPSILHSSKFKYARHSFGDASSINIMKPDENGLNKNIKVDTDYQTVMAVPAFIVEHEPEKHRGHLSVWGRKMSKKIESFRKCGSRECISTLNEDDVINNNNNNKNNNNNINHFGKNEQKITPKRSASPFKSFFIRMGSTGMLNSTRNRCSSIIDDRINISEKDNLFRSCSTSQLNTSPTYVKGDDPSDGIDLQISNRNIKTVSCDNLANKECHDAFDETSLGSVSLTNYTSSSGFVACDFNNIKNDNLRKSSSCDFKEVKKTNFPYAFLRSKLSVLPEEQCKRDCKEDRLFKTTSEENFQILKIEELYDGTTTLGRKRNNEQKNKLNIKYCRNSYAEYRCVDDDIKNKIYEPDSYSLNPSDLNNDVKKNNISDEINYSKFIKNSRCNNKPPTLVESNHETSDYNLVNDYRLSDTFSLSTELDVIATLRNQRRNSVPCSEQRLSSHYVSSNESGYDSDGPGRGESTVNYENEISNNKFTDSSDTSSVIDSEIEKPIRSSTPRGCRNNSLDNLSIKSIKSPTQATSDIGDGINGLRWHQSSSGRMLPSIHQGSIDTLQCSKNVPQICVIAPHRIRLQQDKKKFLSDIIQPPNDVKRSRVICLQKQHPNESLGIRLAQQNLKEQIKYIIVQLEPDGIAHRDGRLRLGDEIVEVEGKDLQALKSLEEVQEFLKSFKILKIHLTTAYEEILPQGLTETTMLSKEYKHKNLLDISQHDTTQHEYKNNNENVMSEEKISIKNSENLQIKKRPNYLSLSCTVKNRKESIDSMGDTGDQYITEHVAKFEKGNGKPSLGFSVVGGRDSPRGEMGIFVRRIFPGGQADASKALLQGDEILSLNGKQLRGCTHQEVIELFKAVREGVVVLNFIRRHKYPKTPLKSAPY</sequence>
<dbReference type="EMBL" id="JACMRX010000005">
    <property type="protein sequence ID" value="KAF7989832.1"/>
    <property type="molecule type" value="Genomic_DNA"/>
</dbReference>
<accession>A0A834XN44</accession>
<organism evidence="3 4">
    <name type="scientific">Aphidius gifuensis</name>
    <name type="common">Parasitoid wasp</name>
    <dbReference type="NCBI Taxonomy" id="684658"/>
    <lineage>
        <taxon>Eukaryota</taxon>
        <taxon>Metazoa</taxon>
        <taxon>Ecdysozoa</taxon>
        <taxon>Arthropoda</taxon>
        <taxon>Hexapoda</taxon>
        <taxon>Insecta</taxon>
        <taxon>Pterygota</taxon>
        <taxon>Neoptera</taxon>
        <taxon>Endopterygota</taxon>
        <taxon>Hymenoptera</taxon>
        <taxon>Apocrita</taxon>
        <taxon>Ichneumonoidea</taxon>
        <taxon>Braconidae</taxon>
        <taxon>Aphidiinae</taxon>
        <taxon>Aphidius</taxon>
    </lineage>
</organism>